<dbReference type="Pfam" id="PF01899">
    <property type="entry name" value="MNHE"/>
    <property type="match status" value="1"/>
</dbReference>
<protein>
    <submittedName>
        <fullName evidence="8">Na(+)/H(+) antiporter subunit E</fullName>
    </submittedName>
</protein>
<keyword evidence="3" id="KW-1003">Cell membrane</keyword>
<dbReference type="NCBIfam" id="NF006518">
    <property type="entry name" value="PRK08965.1-2"/>
    <property type="match status" value="1"/>
</dbReference>
<evidence type="ECO:0000256" key="7">
    <source>
        <dbReference type="SAM" id="Phobius"/>
    </source>
</evidence>
<dbReference type="PATRIC" id="fig|291169.3.peg.1426"/>
<organism evidence="8 9">
    <name type="scientific">Methylophaga muralis</name>
    <dbReference type="NCBI Taxonomy" id="291169"/>
    <lineage>
        <taxon>Bacteria</taxon>
        <taxon>Pseudomonadati</taxon>
        <taxon>Pseudomonadota</taxon>
        <taxon>Gammaproteobacteria</taxon>
        <taxon>Thiotrichales</taxon>
        <taxon>Piscirickettsiaceae</taxon>
        <taxon>Methylophaga</taxon>
    </lineage>
</organism>
<dbReference type="GO" id="GO:0005886">
    <property type="term" value="C:plasma membrane"/>
    <property type="evidence" value="ECO:0007669"/>
    <property type="project" value="UniProtKB-SubCell"/>
</dbReference>
<evidence type="ECO:0000313" key="8">
    <source>
        <dbReference type="EMBL" id="ODN66870.1"/>
    </source>
</evidence>
<dbReference type="PANTHER" id="PTHR34584">
    <property type="entry name" value="NA(+)/H(+) ANTIPORTER SUBUNIT E1"/>
    <property type="match status" value="1"/>
</dbReference>
<comment type="caution">
    <text evidence="8">The sequence shown here is derived from an EMBL/GenBank/DDBJ whole genome shotgun (WGS) entry which is preliminary data.</text>
</comment>
<feature type="transmembrane region" description="Helical" evidence="7">
    <location>
        <begin position="63"/>
        <end position="85"/>
    </location>
</feature>
<proteinExistence type="inferred from homology"/>
<keyword evidence="6 7" id="KW-0472">Membrane</keyword>
<name>A0A1E3GS41_9GAMM</name>
<dbReference type="STRING" id="291169.A9E74_01420"/>
<sequence length="165" mass="19003">MMFRRIFPHPLLTLILWAIWLLLNNSIDPGHIVLGGALAVFIPWLTSSYWPEQINIRRPWKLVHYILYVLWDILIANVIVAKLILGPQKKLNPGFLHYELQLTSPVGISLLANTISLTPGTVSCDLTEDRRYLLIHALHIDDVAEIKAEIYRKFEKPLLEIFVVC</sequence>
<dbReference type="AlphaFoldDB" id="A0A1E3GS41"/>
<dbReference type="RefSeq" id="WP_084002985.1">
    <property type="nucleotide sequence ID" value="NZ_MCRI01000012.1"/>
</dbReference>
<dbReference type="InterPro" id="IPR002758">
    <property type="entry name" value="Cation_antiport_E"/>
</dbReference>
<comment type="subcellular location">
    <subcellularLocation>
        <location evidence="1">Cell membrane</location>
        <topology evidence="1">Multi-pass membrane protein</topology>
    </subcellularLocation>
</comment>
<keyword evidence="5 7" id="KW-1133">Transmembrane helix</keyword>
<keyword evidence="9" id="KW-1185">Reference proteome</keyword>
<evidence type="ECO:0000256" key="5">
    <source>
        <dbReference type="ARBA" id="ARBA00022989"/>
    </source>
</evidence>
<comment type="similarity">
    <text evidence="2">Belongs to the CPA3 antiporters (TC 2.A.63) subunit E family.</text>
</comment>
<dbReference type="Proteomes" id="UP000094379">
    <property type="component" value="Unassembled WGS sequence"/>
</dbReference>
<dbReference type="EMBL" id="MCRI01000012">
    <property type="protein sequence ID" value="ODN66870.1"/>
    <property type="molecule type" value="Genomic_DNA"/>
</dbReference>
<evidence type="ECO:0000256" key="6">
    <source>
        <dbReference type="ARBA" id="ARBA00023136"/>
    </source>
</evidence>
<gene>
    <name evidence="8" type="primary">mrpE_2</name>
    <name evidence="8" type="ORF">A9E74_01420</name>
</gene>
<evidence type="ECO:0000256" key="2">
    <source>
        <dbReference type="ARBA" id="ARBA00006228"/>
    </source>
</evidence>
<reference evidence="8 9" key="1">
    <citation type="submission" date="2016-07" db="EMBL/GenBank/DDBJ databases">
        <title>Draft Genome Sequence of Methylophaga muralis Bur 1.</title>
        <authorList>
            <person name="Vasilenko O.V."/>
            <person name="Doronina N.V."/>
            <person name="Shmareva M.N."/>
            <person name="Tarlachkov S.V."/>
            <person name="Mustakhimov I."/>
            <person name="Trotsenko Y.A."/>
        </authorList>
    </citation>
    <scope>NUCLEOTIDE SEQUENCE [LARGE SCALE GENOMIC DNA]</scope>
    <source>
        <strain evidence="8 9">Bur 1</strain>
    </source>
</reference>
<accession>A0A1E3GS41</accession>
<evidence type="ECO:0000313" key="9">
    <source>
        <dbReference type="Proteomes" id="UP000094379"/>
    </source>
</evidence>
<evidence type="ECO:0000256" key="3">
    <source>
        <dbReference type="ARBA" id="ARBA00022475"/>
    </source>
</evidence>
<evidence type="ECO:0000256" key="1">
    <source>
        <dbReference type="ARBA" id="ARBA00004651"/>
    </source>
</evidence>
<evidence type="ECO:0000256" key="4">
    <source>
        <dbReference type="ARBA" id="ARBA00022692"/>
    </source>
</evidence>
<dbReference type="PIRSF" id="PIRSF019239">
    <property type="entry name" value="MrpE"/>
    <property type="match status" value="1"/>
</dbReference>
<dbReference type="PANTHER" id="PTHR34584:SF1">
    <property type="entry name" value="NA(+)_H(+) ANTIPORTER SUBUNIT E1"/>
    <property type="match status" value="1"/>
</dbReference>
<dbReference type="GO" id="GO:0008324">
    <property type="term" value="F:monoatomic cation transmembrane transporter activity"/>
    <property type="evidence" value="ECO:0007669"/>
    <property type="project" value="InterPro"/>
</dbReference>
<keyword evidence="4 7" id="KW-0812">Transmembrane</keyword>